<dbReference type="Gene3D" id="1.25.40.10">
    <property type="entry name" value="Tetratricopeptide repeat domain"/>
    <property type="match status" value="1"/>
</dbReference>
<evidence type="ECO:0000256" key="1">
    <source>
        <dbReference type="PROSITE-ProRule" id="PRU00708"/>
    </source>
</evidence>
<sequence length="794" mass="89499">MLNCRACLWRSTHALDSPISASASASVTARALVLLPRCNPTPPAFAFGQQRLYRNHGHGLRRAISRPPTEVDKLSGTRDEPWTNSTRAAGLRKRERLGLKGRPTRFHGRDPGARSLRDDYARRGTDEEPAYRSLGEGRRSDSRGDRDADRSGKPSVAVQERRIGRRDPSMTSIEWNRRRKELQYLSDPLELATFVKNGLRKDKATEMLQLVQMASHSMQTVVSWNHLIDYHLAKENVSKAMKIYNDMKKRAQFPDSYTYTILLRGLSINAHESGAIAKALSVYHSMFASNSRVEPSIIHTNAMLRVCSRAQDMDALWGVAAKIPETGAASANAITYVTILNAIRQSILVEVPLGETEDQVAARRERGLVDARRIWVDVITKWRNADLVIEEELVCAMGRLLLVGSRPRDWDDVLSLVEQTMDIPRLVPRLGSLARSEAGHSHLRAPNVPEQLRLDDDHLSPNNEAVRGEEFLAISRRGSNRSNPLTYATPSNNTLSMVQEACQKIVANKAATEYWKLFTDPNAFGIVPDINNMNFRLRLLRQNRASGDALRMLKESFIAKGITPPHGTFRIVMSTCLRDKNNHNAIKNASEVLGIMSTCMEDVDCKVVTMYAELANSLPPTAGPTLIDALEFLRPCAKNIRIQLGHSTAEDNPNQSAYYQRQSATLLGPERQDAIATLRRVYGLYDKLLNNDMIPEGQKPRFTAERSRAASFLHRLTYKDDAARVRWEGRREREGNWRGADKGETVEERSVPSTKWNRDGNVMDHLKDAGKWGERTTRAPEEKRKPWFSPRFLA</sequence>
<evidence type="ECO:0000313" key="3">
    <source>
        <dbReference type="EMBL" id="KAF2712440.1"/>
    </source>
</evidence>
<feature type="region of interest" description="Disordered" evidence="2">
    <location>
        <begin position="59"/>
        <end position="171"/>
    </location>
</feature>
<dbReference type="NCBIfam" id="TIGR00756">
    <property type="entry name" value="PPR"/>
    <property type="match status" value="1"/>
</dbReference>
<dbReference type="GO" id="GO:0003729">
    <property type="term" value="F:mRNA binding"/>
    <property type="evidence" value="ECO:0007669"/>
    <property type="project" value="TreeGrafter"/>
</dbReference>
<feature type="compositionally biased region" description="Basic and acidic residues" evidence="2">
    <location>
        <begin position="107"/>
        <end position="152"/>
    </location>
</feature>
<feature type="compositionally biased region" description="Basic and acidic residues" evidence="2">
    <location>
        <begin position="159"/>
        <end position="168"/>
    </location>
</feature>
<keyword evidence="4" id="KW-1185">Reference proteome</keyword>
<evidence type="ECO:0000256" key="2">
    <source>
        <dbReference type="SAM" id="MobiDB-lite"/>
    </source>
</evidence>
<dbReference type="InterPro" id="IPR011990">
    <property type="entry name" value="TPR-like_helical_dom_sf"/>
</dbReference>
<feature type="compositionally biased region" description="Basic and acidic residues" evidence="2">
    <location>
        <begin position="69"/>
        <end position="81"/>
    </location>
</feature>
<evidence type="ECO:0008006" key="5">
    <source>
        <dbReference type="Google" id="ProtNLM"/>
    </source>
</evidence>
<protein>
    <recommendedName>
        <fullName evidence="5">Pentatricopeptide repeat protein-like protein</fullName>
    </recommendedName>
</protein>
<reference evidence="3" key="1">
    <citation type="journal article" date="2020" name="Stud. Mycol.">
        <title>101 Dothideomycetes genomes: a test case for predicting lifestyles and emergence of pathogens.</title>
        <authorList>
            <person name="Haridas S."/>
            <person name="Albert R."/>
            <person name="Binder M."/>
            <person name="Bloem J."/>
            <person name="Labutti K."/>
            <person name="Salamov A."/>
            <person name="Andreopoulos B."/>
            <person name="Baker S."/>
            <person name="Barry K."/>
            <person name="Bills G."/>
            <person name="Bluhm B."/>
            <person name="Cannon C."/>
            <person name="Castanera R."/>
            <person name="Culley D."/>
            <person name="Daum C."/>
            <person name="Ezra D."/>
            <person name="Gonzalez J."/>
            <person name="Henrissat B."/>
            <person name="Kuo A."/>
            <person name="Liang C."/>
            <person name="Lipzen A."/>
            <person name="Lutzoni F."/>
            <person name="Magnuson J."/>
            <person name="Mondo S."/>
            <person name="Nolan M."/>
            <person name="Ohm R."/>
            <person name="Pangilinan J."/>
            <person name="Park H.-J."/>
            <person name="Ramirez L."/>
            <person name="Alfaro M."/>
            <person name="Sun H."/>
            <person name="Tritt A."/>
            <person name="Yoshinaga Y."/>
            <person name="Zwiers L.-H."/>
            <person name="Turgeon B."/>
            <person name="Goodwin S."/>
            <person name="Spatafora J."/>
            <person name="Crous P."/>
            <person name="Grigoriev I."/>
        </authorList>
    </citation>
    <scope>NUCLEOTIDE SEQUENCE</scope>
    <source>
        <strain evidence="3">CBS 279.74</strain>
    </source>
</reference>
<dbReference type="AlphaFoldDB" id="A0A6G1KI33"/>
<organism evidence="3 4">
    <name type="scientific">Pleomassaria siparia CBS 279.74</name>
    <dbReference type="NCBI Taxonomy" id="1314801"/>
    <lineage>
        <taxon>Eukaryota</taxon>
        <taxon>Fungi</taxon>
        <taxon>Dikarya</taxon>
        <taxon>Ascomycota</taxon>
        <taxon>Pezizomycotina</taxon>
        <taxon>Dothideomycetes</taxon>
        <taxon>Pleosporomycetidae</taxon>
        <taxon>Pleosporales</taxon>
        <taxon>Pleomassariaceae</taxon>
        <taxon>Pleomassaria</taxon>
    </lineage>
</organism>
<dbReference type="Pfam" id="PF13041">
    <property type="entry name" value="PPR_2"/>
    <property type="match status" value="1"/>
</dbReference>
<dbReference type="OrthoDB" id="185373at2759"/>
<dbReference type="InterPro" id="IPR002885">
    <property type="entry name" value="PPR_rpt"/>
</dbReference>
<name>A0A6G1KI33_9PLEO</name>
<proteinExistence type="predicted"/>
<feature type="compositionally biased region" description="Basic and acidic residues" evidence="2">
    <location>
        <begin position="731"/>
        <end position="785"/>
    </location>
</feature>
<dbReference type="PROSITE" id="PS51375">
    <property type="entry name" value="PPR"/>
    <property type="match status" value="1"/>
</dbReference>
<accession>A0A6G1KI33</accession>
<dbReference type="Proteomes" id="UP000799428">
    <property type="component" value="Unassembled WGS sequence"/>
</dbReference>
<dbReference type="PANTHER" id="PTHR47938:SF35">
    <property type="entry name" value="PENTATRICOPEPTIDE REPEAT-CONTAINING PROTEIN 4, MITOCHONDRIAL-RELATED"/>
    <property type="match status" value="1"/>
</dbReference>
<dbReference type="EMBL" id="MU005766">
    <property type="protein sequence ID" value="KAF2712440.1"/>
    <property type="molecule type" value="Genomic_DNA"/>
</dbReference>
<feature type="region of interest" description="Disordered" evidence="2">
    <location>
        <begin position="731"/>
        <end position="794"/>
    </location>
</feature>
<evidence type="ECO:0000313" key="4">
    <source>
        <dbReference type="Proteomes" id="UP000799428"/>
    </source>
</evidence>
<gene>
    <name evidence="3" type="ORF">K504DRAFT_401317</name>
</gene>
<feature type="repeat" description="PPR" evidence="1">
    <location>
        <begin position="220"/>
        <end position="254"/>
    </location>
</feature>
<dbReference type="PANTHER" id="PTHR47938">
    <property type="entry name" value="RESPIRATORY COMPLEX I CHAPERONE (CIA84), PUTATIVE (AFU_ORTHOLOGUE AFUA_2G06020)-RELATED"/>
    <property type="match status" value="1"/>
</dbReference>